<dbReference type="RefSeq" id="WP_126694648.1">
    <property type="nucleotide sequence ID" value="NZ_RXOF01000011.1"/>
</dbReference>
<dbReference type="AlphaFoldDB" id="A0A431U0E6"/>
<protein>
    <submittedName>
        <fullName evidence="1">Uncharacterized protein</fullName>
    </submittedName>
</protein>
<accession>A0A431U0E6</accession>
<organism evidence="1 2">
    <name type="scientific">Hymenobacter gummosus</name>
    <dbReference type="NCBI Taxonomy" id="1776032"/>
    <lineage>
        <taxon>Bacteria</taxon>
        <taxon>Pseudomonadati</taxon>
        <taxon>Bacteroidota</taxon>
        <taxon>Cytophagia</taxon>
        <taxon>Cytophagales</taxon>
        <taxon>Hymenobacteraceae</taxon>
        <taxon>Hymenobacter</taxon>
    </lineage>
</organism>
<name>A0A431U0E6_9BACT</name>
<evidence type="ECO:0000313" key="2">
    <source>
        <dbReference type="Proteomes" id="UP000282184"/>
    </source>
</evidence>
<gene>
    <name evidence="1" type="ORF">EJV47_18405</name>
</gene>
<reference evidence="1 2" key="1">
    <citation type="submission" date="2018-12" db="EMBL/GenBank/DDBJ databases">
        <title>Hymenobacter gummosus sp. nov., isolated from a spring.</title>
        <authorList>
            <person name="Nie L."/>
        </authorList>
    </citation>
    <scope>NUCLEOTIDE SEQUENCE [LARGE SCALE GENOMIC DNA]</scope>
    <source>
        <strain evidence="1 2">KCTC 52166</strain>
    </source>
</reference>
<evidence type="ECO:0000313" key="1">
    <source>
        <dbReference type="EMBL" id="RTQ47891.1"/>
    </source>
</evidence>
<sequence>MFIRLFWMCLLVPMVGRAQYRFAPGRYTLTNGRSIEGVFKLDVNRISGGRLYQRVDSTHQRRIQLRDVASATLAGRRFLVLEKFRAGVGINEHEVARDLVEVAETGSVELLRYTFTSYHPSAASGPFQYSRSYYARPGGTEALLPYFTRGTEPFWADNTDFAELFPRWPALQARLLLGTVAPDSLAHYVRRYNNSL</sequence>
<dbReference type="EMBL" id="RXOF01000011">
    <property type="protein sequence ID" value="RTQ47891.1"/>
    <property type="molecule type" value="Genomic_DNA"/>
</dbReference>
<proteinExistence type="predicted"/>
<dbReference type="OrthoDB" id="874266at2"/>
<keyword evidence="2" id="KW-1185">Reference proteome</keyword>
<comment type="caution">
    <text evidence="1">The sequence shown here is derived from an EMBL/GenBank/DDBJ whole genome shotgun (WGS) entry which is preliminary data.</text>
</comment>
<dbReference type="Proteomes" id="UP000282184">
    <property type="component" value="Unassembled WGS sequence"/>
</dbReference>